<keyword evidence="8" id="KW-1015">Disulfide bond</keyword>
<dbReference type="GO" id="GO:0043410">
    <property type="term" value="P:positive regulation of MAPK cascade"/>
    <property type="evidence" value="ECO:0007669"/>
    <property type="project" value="TreeGrafter"/>
</dbReference>
<keyword evidence="9 11" id="KW-0675">Receptor</keyword>
<reference evidence="14" key="1">
    <citation type="submission" date="2018-03" db="EMBL/GenBank/DDBJ databases">
        <title>Spermine as a Male Sex Pheromone Detected by Two TAAR-like Receptors.</title>
        <authorList>
            <consortium name="Weiming Li"/>
            <person name="Scott A.M."/>
            <person name="Zhang Z."/>
            <person name="Jia L."/>
        </authorList>
    </citation>
    <scope>NUCLEOTIDE SEQUENCE</scope>
    <source>
        <strain evidence="14">T24</strain>
    </source>
</reference>
<evidence type="ECO:0000256" key="5">
    <source>
        <dbReference type="ARBA" id="ARBA00022989"/>
    </source>
</evidence>
<keyword evidence="2" id="KW-1003">Cell membrane</keyword>
<feature type="transmembrane region" description="Helical" evidence="12">
    <location>
        <begin position="292"/>
        <end position="316"/>
    </location>
</feature>
<sequence>MAQSVLKLNLTNLTNVPSNSCVLNAFQLLCPPPEMSYASSVLVQTALVICIVAIAVGNTLVIASIAYFRELQSRMNVFTLSLALADFLVGVLIMPFSMLKTVHNCWFFGRWFCKIHTSLDYIFSTASILHLSCIAYDRYNAICHPLCYTQRVNRAKVVVMLGGCWVAPVIYVAPIMLGWNIIGIEEVVASMTCPDSCVMFKNTTFVLLDTVCAFMVPMSIMGVAYGKIYKVARDQSRRVHSQHQQQVDGNALKREHNATKTLGLIMGAFCVCWLPYCVVSLVDVFVHFQTSGVVWSVVAWLGYINSGFNPVLYGLFNRPFRRAFAIVLSKRIFTSDTRNVDLFRED</sequence>
<feature type="transmembrane region" description="Helical" evidence="12">
    <location>
        <begin position="77"/>
        <end position="98"/>
    </location>
</feature>
<dbReference type="SUPFAM" id="SSF81321">
    <property type="entry name" value="Family A G protein-coupled receptor-like"/>
    <property type="match status" value="1"/>
</dbReference>
<proteinExistence type="inferred from homology"/>
<evidence type="ECO:0000259" key="13">
    <source>
        <dbReference type="PROSITE" id="PS50262"/>
    </source>
</evidence>
<keyword evidence="7 12" id="KW-0472">Membrane</keyword>
<evidence type="ECO:0000256" key="8">
    <source>
        <dbReference type="ARBA" id="ARBA00023157"/>
    </source>
</evidence>
<protein>
    <submittedName>
        <fullName evidence="14">Trace amine-associated receptor 7446.TAAR346A</fullName>
    </submittedName>
</protein>
<feature type="domain" description="G-protein coupled receptors family 1 profile" evidence="13">
    <location>
        <begin position="57"/>
        <end position="313"/>
    </location>
</feature>
<dbReference type="GO" id="GO:0071880">
    <property type="term" value="P:adenylate cyclase-activating adrenergic receptor signaling pathway"/>
    <property type="evidence" value="ECO:0007669"/>
    <property type="project" value="TreeGrafter"/>
</dbReference>
<dbReference type="InterPro" id="IPR017452">
    <property type="entry name" value="GPCR_Rhodpsn_7TM"/>
</dbReference>
<evidence type="ECO:0000256" key="7">
    <source>
        <dbReference type="ARBA" id="ARBA00023136"/>
    </source>
</evidence>
<dbReference type="InterPro" id="IPR000276">
    <property type="entry name" value="GPCR_Rhodpsn"/>
</dbReference>
<comment type="similarity">
    <text evidence="11">Belongs to the G-protein coupled receptor 1 family.</text>
</comment>
<dbReference type="PROSITE" id="PS00237">
    <property type="entry name" value="G_PROTEIN_RECEP_F1_1"/>
    <property type="match status" value="1"/>
</dbReference>
<evidence type="ECO:0000313" key="14">
    <source>
        <dbReference type="EMBL" id="AZK36085.1"/>
    </source>
</evidence>
<feature type="transmembrane region" description="Helical" evidence="12">
    <location>
        <begin position="262"/>
        <end position="286"/>
    </location>
</feature>
<name>A0A678XLS9_PETMA</name>
<keyword evidence="6 11" id="KW-0297">G-protein coupled receptor</keyword>
<dbReference type="PANTHER" id="PTHR24248:SF66">
    <property type="entry name" value="OCTOPAMINE RECEPTOR BETA-3R"/>
    <property type="match status" value="1"/>
</dbReference>
<dbReference type="PRINTS" id="PR00237">
    <property type="entry name" value="GPCRRHODOPSN"/>
</dbReference>
<keyword evidence="4 11" id="KW-0812">Transmembrane</keyword>
<dbReference type="Gene3D" id="1.20.1070.10">
    <property type="entry name" value="Rhodopsin 7-helix transmembrane proteins"/>
    <property type="match status" value="1"/>
</dbReference>
<organism evidence="14">
    <name type="scientific">Petromyzon marinus</name>
    <name type="common">Sea lamprey</name>
    <dbReference type="NCBI Taxonomy" id="7757"/>
    <lineage>
        <taxon>Eukaryota</taxon>
        <taxon>Metazoa</taxon>
        <taxon>Chordata</taxon>
        <taxon>Craniata</taxon>
        <taxon>Vertebrata</taxon>
        <taxon>Cyclostomata</taxon>
        <taxon>Hyperoartia</taxon>
        <taxon>Petromyzontiformes</taxon>
        <taxon>Petromyzontidae</taxon>
        <taxon>Petromyzon</taxon>
    </lineage>
</organism>
<evidence type="ECO:0000256" key="10">
    <source>
        <dbReference type="ARBA" id="ARBA00023224"/>
    </source>
</evidence>
<keyword evidence="10 11" id="KW-0807">Transducer</keyword>
<evidence type="ECO:0000256" key="3">
    <source>
        <dbReference type="ARBA" id="ARBA00022610"/>
    </source>
</evidence>
<dbReference type="GO" id="GO:0051378">
    <property type="term" value="F:serotonin binding"/>
    <property type="evidence" value="ECO:0007669"/>
    <property type="project" value="UniProtKB-ARBA"/>
</dbReference>
<keyword evidence="5 12" id="KW-1133">Transmembrane helix</keyword>
<feature type="transmembrane region" description="Helical" evidence="12">
    <location>
        <begin position="157"/>
        <end position="182"/>
    </location>
</feature>
<dbReference type="AlphaFoldDB" id="A0A678XLS9"/>
<comment type="subcellular location">
    <subcellularLocation>
        <location evidence="1">Cell membrane</location>
        <topology evidence="1">Multi-pass membrane protein</topology>
    </subcellularLocation>
</comment>
<dbReference type="Pfam" id="PF00001">
    <property type="entry name" value="7tm_1"/>
    <property type="match status" value="1"/>
</dbReference>
<evidence type="ECO:0000256" key="1">
    <source>
        <dbReference type="ARBA" id="ARBA00004651"/>
    </source>
</evidence>
<dbReference type="FunFam" id="1.20.1070.10:FF:000523">
    <property type="entry name" value="5-hydroxytryptamine receptor 2B"/>
    <property type="match status" value="1"/>
</dbReference>
<feature type="transmembrane region" description="Helical" evidence="12">
    <location>
        <begin position="41"/>
        <end position="65"/>
    </location>
</feature>
<evidence type="ECO:0000256" key="12">
    <source>
        <dbReference type="SAM" id="Phobius"/>
    </source>
</evidence>
<dbReference type="EMBL" id="MH037354">
    <property type="protein sequence ID" value="AZK36085.1"/>
    <property type="molecule type" value="Genomic_DNA"/>
</dbReference>
<evidence type="ECO:0000256" key="6">
    <source>
        <dbReference type="ARBA" id="ARBA00023040"/>
    </source>
</evidence>
<evidence type="ECO:0000256" key="11">
    <source>
        <dbReference type="RuleBase" id="RU000688"/>
    </source>
</evidence>
<dbReference type="PROSITE" id="PS50262">
    <property type="entry name" value="G_PROTEIN_RECEP_F1_2"/>
    <property type="match status" value="1"/>
</dbReference>
<accession>A0A678XLS9</accession>
<feature type="transmembrane region" description="Helical" evidence="12">
    <location>
        <begin position="118"/>
        <end position="136"/>
    </location>
</feature>
<feature type="transmembrane region" description="Helical" evidence="12">
    <location>
        <begin position="205"/>
        <end position="228"/>
    </location>
</feature>
<dbReference type="PANTHER" id="PTHR24248">
    <property type="entry name" value="ADRENERGIC RECEPTOR-RELATED G-PROTEIN COUPLED RECEPTOR"/>
    <property type="match status" value="1"/>
</dbReference>
<dbReference type="GO" id="GO:0004993">
    <property type="term" value="F:G protein-coupled serotonin receptor activity"/>
    <property type="evidence" value="ECO:0007669"/>
    <property type="project" value="UniProtKB-ARBA"/>
</dbReference>
<dbReference type="GO" id="GO:0005886">
    <property type="term" value="C:plasma membrane"/>
    <property type="evidence" value="ECO:0007669"/>
    <property type="project" value="UniProtKB-SubCell"/>
</dbReference>
<evidence type="ECO:0000256" key="2">
    <source>
        <dbReference type="ARBA" id="ARBA00022475"/>
    </source>
</evidence>
<evidence type="ECO:0000256" key="9">
    <source>
        <dbReference type="ARBA" id="ARBA00023170"/>
    </source>
</evidence>
<evidence type="ECO:0000256" key="4">
    <source>
        <dbReference type="ARBA" id="ARBA00022692"/>
    </source>
</evidence>
<keyword evidence="3" id="KW-0085">Behavior</keyword>